<gene>
    <name evidence="2" type="ORF">AVDCRST_MAG91-3520</name>
</gene>
<organism evidence="2">
    <name type="scientific">uncultured Sphingomonadaceae bacterium</name>
    <dbReference type="NCBI Taxonomy" id="169976"/>
    <lineage>
        <taxon>Bacteria</taxon>
        <taxon>Pseudomonadati</taxon>
        <taxon>Pseudomonadota</taxon>
        <taxon>Alphaproteobacteria</taxon>
        <taxon>Sphingomonadales</taxon>
        <taxon>Sphingomonadaceae</taxon>
        <taxon>environmental samples</taxon>
    </lineage>
</organism>
<feature type="non-terminal residue" evidence="2">
    <location>
        <position position="1"/>
    </location>
</feature>
<feature type="compositionally biased region" description="Basic residues" evidence="1">
    <location>
        <begin position="16"/>
        <end position="28"/>
    </location>
</feature>
<feature type="non-terminal residue" evidence="2">
    <location>
        <position position="128"/>
    </location>
</feature>
<proteinExistence type="predicted"/>
<accession>A0A6J4U103</accession>
<name>A0A6J4U103_9SPHN</name>
<evidence type="ECO:0000313" key="2">
    <source>
        <dbReference type="EMBL" id="CAA9537498.1"/>
    </source>
</evidence>
<protein>
    <submittedName>
        <fullName evidence="2">Uncharacterized protein</fullName>
    </submittedName>
</protein>
<dbReference type="EMBL" id="CADCVX010000608">
    <property type="protein sequence ID" value="CAA9537498.1"/>
    <property type="molecule type" value="Genomic_DNA"/>
</dbReference>
<feature type="compositionally biased region" description="Basic and acidic residues" evidence="1">
    <location>
        <begin position="51"/>
        <end position="65"/>
    </location>
</feature>
<feature type="region of interest" description="Disordered" evidence="1">
    <location>
        <begin position="1"/>
        <end position="128"/>
    </location>
</feature>
<dbReference type="AlphaFoldDB" id="A0A6J4U103"/>
<evidence type="ECO:0000256" key="1">
    <source>
        <dbReference type="SAM" id="MobiDB-lite"/>
    </source>
</evidence>
<sequence>GRPARRLRLGGGVVGRARRRSRGRRARQVGHAIDQPWRGGGDARARRRSGRRGEARDRRRSPSDRRARRRAGRGCGPDAARNRPLRPVLRGQAVPCIRTTARPSRHHCGPRMGGGRANGERAGGADPL</sequence>
<reference evidence="2" key="1">
    <citation type="submission" date="2020-02" db="EMBL/GenBank/DDBJ databases">
        <authorList>
            <person name="Meier V. D."/>
        </authorList>
    </citation>
    <scope>NUCLEOTIDE SEQUENCE</scope>
    <source>
        <strain evidence="2">AVDCRST_MAG91</strain>
    </source>
</reference>